<feature type="region of interest" description="Disordered" evidence="2">
    <location>
        <begin position="212"/>
        <end position="243"/>
    </location>
</feature>
<dbReference type="OrthoDB" id="580767at2"/>
<name>A0A1I2XT66_9ACTN</name>
<accession>A0A1I2XT66</accession>
<dbReference type="InterPro" id="IPR056681">
    <property type="entry name" value="DUF7779"/>
</dbReference>
<dbReference type="Gene3D" id="1.25.40.10">
    <property type="entry name" value="Tetratricopeptide repeat domain"/>
    <property type="match status" value="3"/>
</dbReference>
<evidence type="ECO:0000256" key="2">
    <source>
        <dbReference type="SAM" id="MobiDB-lite"/>
    </source>
</evidence>
<dbReference type="Proteomes" id="UP000181942">
    <property type="component" value="Unassembled WGS sequence"/>
</dbReference>
<evidence type="ECO:0000313" key="6">
    <source>
        <dbReference type="Proteomes" id="UP000181942"/>
    </source>
</evidence>
<feature type="region of interest" description="Disordered" evidence="2">
    <location>
        <begin position="1121"/>
        <end position="1150"/>
    </location>
</feature>
<protein>
    <submittedName>
        <fullName evidence="5">Tetratricopeptide repeat-containing protein</fullName>
    </submittedName>
</protein>
<dbReference type="PANTHER" id="PTHR46082:SF6">
    <property type="entry name" value="AAA+ ATPASE DOMAIN-CONTAINING PROTEIN-RELATED"/>
    <property type="match status" value="1"/>
</dbReference>
<dbReference type="InterPro" id="IPR011990">
    <property type="entry name" value="TPR-like_helical_dom_sf"/>
</dbReference>
<feature type="region of interest" description="Disordered" evidence="2">
    <location>
        <begin position="282"/>
        <end position="325"/>
    </location>
</feature>
<evidence type="ECO:0000259" key="3">
    <source>
        <dbReference type="Pfam" id="PF00931"/>
    </source>
</evidence>
<gene>
    <name evidence="5" type="ORF">SAMN02787118_1522</name>
</gene>
<dbReference type="InterPro" id="IPR002182">
    <property type="entry name" value="NB-ARC"/>
</dbReference>
<dbReference type="Pfam" id="PF25000">
    <property type="entry name" value="DUF7779"/>
    <property type="match status" value="1"/>
</dbReference>
<dbReference type="Pfam" id="PF00931">
    <property type="entry name" value="NB-ARC"/>
    <property type="match status" value="1"/>
</dbReference>
<dbReference type="SUPFAM" id="SSF48452">
    <property type="entry name" value="TPR-like"/>
    <property type="match status" value="3"/>
</dbReference>
<dbReference type="GO" id="GO:0043531">
    <property type="term" value="F:ADP binding"/>
    <property type="evidence" value="ECO:0007669"/>
    <property type="project" value="InterPro"/>
</dbReference>
<evidence type="ECO:0000313" key="5">
    <source>
        <dbReference type="EMBL" id="SFH16640.1"/>
    </source>
</evidence>
<dbReference type="Pfam" id="PF13424">
    <property type="entry name" value="TPR_12"/>
    <property type="match status" value="1"/>
</dbReference>
<dbReference type="SUPFAM" id="SSF52540">
    <property type="entry name" value="P-loop containing nucleoside triphosphate hydrolases"/>
    <property type="match status" value="1"/>
</dbReference>
<organism evidence="5 6">
    <name type="scientific">Streptomyces mirabilis</name>
    <dbReference type="NCBI Taxonomy" id="68239"/>
    <lineage>
        <taxon>Bacteria</taxon>
        <taxon>Bacillati</taxon>
        <taxon>Actinomycetota</taxon>
        <taxon>Actinomycetes</taxon>
        <taxon>Kitasatosporales</taxon>
        <taxon>Streptomycetaceae</taxon>
        <taxon>Streptomyces</taxon>
    </lineage>
</organism>
<evidence type="ECO:0000259" key="4">
    <source>
        <dbReference type="Pfam" id="PF25000"/>
    </source>
</evidence>
<dbReference type="Gene3D" id="3.40.50.300">
    <property type="entry name" value="P-loop containing nucleotide triphosphate hydrolases"/>
    <property type="match status" value="1"/>
</dbReference>
<dbReference type="Pfam" id="PF13374">
    <property type="entry name" value="TPR_10"/>
    <property type="match status" value="2"/>
</dbReference>
<feature type="coiled-coil region" evidence="1">
    <location>
        <begin position="136"/>
        <end position="203"/>
    </location>
</feature>
<evidence type="ECO:0000256" key="1">
    <source>
        <dbReference type="SAM" id="Coils"/>
    </source>
</evidence>
<feature type="domain" description="DUF7779" evidence="4">
    <location>
        <begin position="565"/>
        <end position="651"/>
    </location>
</feature>
<dbReference type="PANTHER" id="PTHR46082">
    <property type="entry name" value="ATP/GTP-BINDING PROTEIN-RELATED"/>
    <property type="match status" value="1"/>
</dbReference>
<dbReference type="InterPro" id="IPR053137">
    <property type="entry name" value="NLR-like"/>
</dbReference>
<keyword evidence="1" id="KW-0175">Coiled coil</keyword>
<dbReference type="InterPro" id="IPR027417">
    <property type="entry name" value="P-loop_NTPase"/>
</dbReference>
<sequence length="1150" mass="127599">MQGDGTTEADELAHWLRGITKGWSVRALAERFPYERNQWAEFRKGTKLIPRYLLEDLVAALIKDPRTRQLQLLKGTELLESAEAAARARSVAATEVPTGTALELQLRLDDARKGEIAAKDALLGTTRLVYMLLEMVSSLHQRCTTLEQERDRARAAHQVAGIQAVQEELNSTQALLGQANDRLDQARRERQTAEELRLLAEQQAAVYRRALEDMSRPATSSTAARPSGATPAEGAADPWSRADRPPLWEYEAALETADDELAAHQSQMAAAREQMGVARVSAGQETSPTAVVGEVVRDVRADTADSPRRRNPESSSLSRFWGNLPPRNPNFTGRADLLKLLHVHLRQDTVLPVVVHGMGGAGKSQLAIEYAYRYQGDYDVVWWIPAERPALINQAMEELAQRLGLTTSMEAGIDVRGVQEALGRRHPYDRWLLIFDNADGPDRIRPFFPYRGGAIIVTSRDKEWSRVGSPVEVGQFTRKESTDLLLHSGQPLHADEAAALAEALGDLPLALKQAASWLAETGVPVSEYLRLLEHTRPTLREANPPHYPWPIAAAWNVTLEHLGSRSPAALRLLQLCSYFGADPIPRSLFSGLGNNHIDDDLDPALKDPLRLGRALREVNRYSLARIDHRKNTIQMHRLVQLVLRDNMPPDEQSRMRGGAHLLLAAADPGRPGEPMTWPRYTELFSHVVATEAVKSDQPRVRQLVRNIAEYLYHWGDHELSLEFSEQAWETWLVFGEEDQQALLMGQWLGFAYWAVGRFDDASRLAARLREISERTASEDGDDTRAAMLGVLQLEAAVRRAEGAFAASADLDRIAYERARTDFGDDAPATLDLAHSVAVSLRLEGEFRKAQELDRGTLNMKGRLFGEEDPRYLITKCDLALDIRECGDYAGARRLHEVAYITYRDTLGLDHPATIEALRQLSESCRQEGDHARSLELATDAHAHFIRRYQQDHPRIPPAELTLALALRHNGDLEAAHTRGSKACERFRQVYNGRHPHVLSADVDLAVTLRLLGTAEEAHRLDEAALTILSESLGESHPLTLVCAINLASDLAVLGRAEEARHRGEATLDLCRTAFGVSHPTTLACAGNLALDFIATGAETEGRALRATTRTLLERALDAQRLPHAAGTPHPAAVQFSEGQRANCDIDPQPL</sequence>
<dbReference type="AlphaFoldDB" id="A0A1I2XT66"/>
<reference evidence="5 6" key="1">
    <citation type="submission" date="2016-10" db="EMBL/GenBank/DDBJ databases">
        <authorList>
            <person name="de Groot N.N."/>
        </authorList>
    </citation>
    <scope>NUCLEOTIDE SEQUENCE [LARGE SCALE GENOMIC DNA]</scope>
    <source>
        <strain evidence="5 6">OK461</strain>
    </source>
</reference>
<dbReference type="NCBIfam" id="NF040586">
    <property type="entry name" value="FxSxx_TPR"/>
    <property type="match status" value="1"/>
</dbReference>
<dbReference type="EMBL" id="FONR01000052">
    <property type="protein sequence ID" value="SFH16640.1"/>
    <property type="molecule type" value="Genomic_DNA"/>
</dbReference>
<feature type="compositionally biased region" description="Basic and acidic residues" evidence="2">
    <location>
        <begin position="295"/>
        <end position="312"/>
    </location>
</feature>
<proteinExistence type="predicted"/>
<feature type="coiled-coil region" evidence="1">
    <location>
        <begin position="247"/>
        <end position="274"/>
    </location>
</feature>
<feature type="domain" description="NB-ARC" evidence="3">
    <location>
        <begin position="347"/>
        <end position="485"/>
    </location>
</feature>